<gene>
    <name evidence="1" type="ORF">OP10G_2677</name>
</gene>
<dbReference type="Proteomes" id="UP000027982">
    <property type="component" value="Chromosome"/>
</dbReference>
<organism evidence="1 2">
    <name type="scientific">Fimbriimonas ginsengisoli Gsoil 348</name>
    <dbReference type="NCBI Taxonomy" id="661478"/>
    <lineage>
        <taxon>Bacteria</taxon>
        <taxon>Bacillati</taxon>
        <taxon>Armatimonadota</taxon>
        <taxon>Fimbriimonadia</taxon>
        <taxon>Fimbriimonadales</taxon>
        <taxon>Fimbriimonadaceae</taxon>
        <taxon>Fimbriimonas</taxon>
    </lineage>
</organism>
<protein>
    <submittedName>
        <fullName evidence="1">Uncharacterized protein</fullName>
    </submittedName>
</protein>
<sequence length="47" mass="5429">METQKRVADVQSLRRQERNLVGHLESLRDQQIEAALEAAALRQITKQ</sequence>
<evidence type="ECO:0000313" key="2">
    <source>
        <dbReference type="Proteomes" id="UP000027982"/>
    </source>
</evidence>
<dbReference type="STRING" id="661478.OP10G_2677"/>
<keyword evidence="2" id="KW-1185">Reference proteome</keyword>
<name>A0A068NTJ0_FIMGI</name>
<evidence type="ECO:0000313" key="1">
    <source>
        <dbReference type="EMBL" id="AIE86045.1"/>
    </source>
</evidence>
<proteinExistence type="predicted"/>
<accession>A0A068NTJ0</accession>
<dbReference type="EMBL" id="CP007139">
    <property type="protein sequence ID" value="AIE86045.1"/>
    <property type="molecule type" value="Genomic_DNA"/>
</dbReference>
<dbReference type="HOGENOM" id="CLU_3168344_0_0_0"/>
<dbReference type="AlphaFoldDB" id="A0A068NTJ0"/>
<dbReference type="KEGG" id="fgi:OP10G_2677"/>
<reference evidence="1 2" key="1">
    <citation type="journal article" date="2014" name="PLoS ONE">
        <title>The first complete genome sequence of the class fimbriimonadia in the phylum armatimonadetes.</title>
        <authorList>
            <person name="Hu Z.Y."/>
            <person name="Wang Y.Z."/>
            <person name="Im W.T."/>
            <person name="Wang S.Y."/>
            <person name="Zhao G.P."/>
            <person name="Zheng H.J."/>
            <person name="Quan Z.X."/>
        </authorList>
    </citation>
    <scope>NUCLEOTIDE SEQUENCE [LARGE SCALE GENOMIC DNA]</scope>
    <source>
        <strain evidence="1">Gsoil 348</strain>
    </source>
</reference>